<evidence type="ECO:0000256" key="1">
    <source>
        <dbReference type="ARBA" id="ARBA00023002"/>
    </source>
</evidence>
<dbReference type="SUPFAM" id="SSF51735">
    <property type="entry name" value="NAD(P)-binding Rossmann-fold domains"/>
    <property type="match status" value="1"/>
</dbReference>
<gene>
    <name evidence="4" type="ORF">GF359_10755</name>
</gene>
<dbReference type="Proteomes" id="UP000630660">
    <property type="component" value="Unassembled WGS sequence"/>
</dbReference>
<organism evidence="4 5">
    <name type="scientific">candidate division WOR-3 bacterium</name>
    <dbReference type="NCBI Taxonomy" id="2052148"/>
    <lineage>
        <taxon>Bacteria</taxon>
        <taxon>Bacteria division WOR-3</taxon>
    </lineage>
</organism>
<dbReference type="InterPro" id="IPR006140">
    <property type="entry name" value="D-isomer_DH_NAD-bd"/>
</dbReference>
<dbReference type="GO" id="GO:0030267">
    <property type="term" value="F:glyoxylate reductase (NADPH) activity"/>
    <property type="evidence" value="ECO:0007669"/>
    <property type="project" value="TreeGrafter"/>
</dbReference>
<protein>
    <recommendedName>
        <fullName evidence="3">D-isomer specific 2-hydroxyacid dehydrogenase NAD-binding domain-containing protein</fullName>
    </recommendedName>
</protein>
<feature type="domain" description="D-isomer specific 2-hydroxyacid dehydrogenase NAD-binding" evidence="3">
    <location>
        <begin position="111"/>
        <end position="303"/>
    </location>
</feature>
<accession>A0A9D5QE28</accession>
<dbReference type="GO" id="GO:0005829">
    <property type="term" value="C:cytosol"/>
    <property type="evidence" value="ECO:0007669"/>
    <property type="project" value="TreeGrafter"/>
</dbReference>
<dbReference type="SUPFAM" id="SSF52283">
    <property type="entry name" value="Formate/glycerate dehydrogenase catalytic domain-like"/>
    <property type="match status" value="1"/>
</dbReference>
<dbReference type="InterPro" id="IPR050223">
    <property type="entry name" value="D-isomer_2-hydroxyacid_DH"/>
</dbReference>
<dbReference type="PANTHER" id="PTHR10996">
    <property type="entry name" value="2-HYDROXYACID DEHYDROGENASE-RELATED"/>
    <property type="match status" value="1"/>
</dbReference>
<evidence type="ECO:0000313" key="5">
    <source>
        <dbReference type="Proteomes" id="UP000630660"/>
    </source>
</evidence>
<dbReference type="EMBL" id="WJKJ01000354">
    <property type="protein sequence ID" value="MBD3365681.1"/>
    <property type="molecule type" value="Genomic_DNA"/>
</dbReference>
<keyword evidence="2" id="KW-0520">NAD</keyword>
<reference evidence="4" key="1">
    <citation type="submission" date="2019-11" db="EMBL/GenBank/DDBJ databases">
        <title>Microbial mats filling the niche in hypersaline microbial mats.</title>
        <authorList>
            <person name="Wong H.L."/>
            <person name="Macleod F.I."/>
            <person name="White R.A. III"/>
            <person name="Burns B.P."/>
        </authorList>
    </citation>
    <scope>NUCLEOTIDE SEQUENCE</scope>
    <source>
        <strain evidence="4">Bin_327</strain>
    </source>
</reference>
<dbReference type="AlphaFoldDB" id="A0A9D5QE28"/>
<dbReference type="Pfam" id="PF02826">
    <property type="entry name" value="2-Hacid_dh_C"/>
    <property type="match status" value="1"/>
</dbReference>
<dbReference type="GO" id="GO:0051287">
    <property type="term" value="F:NAD binding"/>
    <property type="evidence" value="ECO:0007669"/>
    <property type="project" value="InterPro"/>
</dbReference>
<sequence length="339" mass="38556">MAGITVLFEGEIAFSHKDYLVNELKAIQNLEIIFREKIDPEAYKLASKADVLVSGHPTDELLKAATNLKLHIVPFAGVQHVTERFREINKSRKVILVNAHWNDYPTAQHAVALLLALTNRLIHYHENMVTGKWRVFEDGFASMPLRDRNIGLLGYGRVNRLTHRFLAGFDCSFGALKRSWQGFDDELPTPVKRYTPDEFHSFLSWADILIIAMPMTPGTEGLIKTGELGLLGPDGLLVNVSRGKLLEEEDLYNALKERLIAGAGLDVWYNYRPEPDARGRKYPYESQHPFHELPNVVLSPHRGASPIKSLRRWGEVIENIRRFTQGKELINVVDLEHGY</sequence>
<dbReference type="Gene3D" id="3.40.50.720">
    <property type="entry name" value="NAD(P)-binding Rossmann-like Domain"/>
    <property type="match status" value="2"/>
</dbReference>
<evidence type="ECO:0000313" key="4">
    <source>
        <dbReference type="EMBL" id="MBD3365681.1"/>
    </source>
</evidence>
<dbReference type="InterPro" id="IPR036291">
    <property type="entry name" value="NAD(P)-bd_dom_sf"/>
</dbReference>
<keyword evidence="1" id="KW-0560">Oxidoreductase</keyword>
<dbReference type="PANTHER" id="PTHR10996:SF178">
    <property type="entry name" value="2-HYDROXYACID DEHYDROGENASE YGL185C-RELATED"/>
    <property type="match status" value="1"/>
</dbReference>
<name>A0A9D5QE28_UNCW3</name>
<dbReference type="GO" id="GO:0016618">
    <property type="term" value="F:hydroxypyruvate reductase [NAD(P)H] activity"/>
    <property type="evidence" value="ECO:0007669"/>
    <property type="project" value="TreeGrafter"/>
</dbReference>
<comment type="caution">
    <text evidence="4">The sequence shown here is derived from an EMBL/GenBank/DDBJ whole genome shotgun (WGS) entry which is preliminary data.</text>
</comment>
<evidence type="ECO:0000256" key="2">
    <source>
        <dbReference type="ARBA" id="ARBA00023027"/>
    </source>
</evidence>
<evidence type="ECO:0000259" key="3">
    <source>
        <dbReference type="Pfam" id="PF02826"/>
    </source>
</evidence>
<proteinExistence type="predicted"/>